<name>A0A7W7QPP5_9ACTN</name>
<evidence type="ECO:0000313" key="2">
    <source>
        <dbReference type="EMBL" id="MBB4917363.1"/>
    </source>
</evidence>
<comment type="caution">
    <text evidence="2">The sequence shown here is derived from an EMBL/GenBank/DDBJ whole genome shotgun (WGS) entry which is preliminary data.</text>
</comment>
<keyword evidence="1" id="KW-0812">Transmembrane</keyword>
<evidence type="ECO:0000313" key="3">
    <source>
        <dbReference type="Proteomes" id="UP000552644"/>
    </source>
</evidence>
<dbReference type="AlphaFoldDB" id="A0A7W7QPP5"/>
<feature type="transmembrane region" description="Helical" evidence="1">
    <location>
        <begin position="12"/>
        <end position="34"/>
    </location>
</feature>
<gene>
    <name evidence="2" type="ORF">FHS44_004471</name>
</gene>
<keyword evidence="1" id="KW-1133">Transmembrane helix</keyword>
<reference evidence="2 3" key="1">
    <citation type="submission" date="2020-08" db="EMBL/GenBank/DDBJ databases">
        <title>Genomic Encyclopedia of Type Strains, Phase III (KMG-III): the genomes of soil and plant-associated and newly described type strains.</title>
        <authorList>
            <person name="Whitman W."/>
        </authorList>
    </citation>
    <scope>NUCLEOTIDE SEQUENCE [LARGE SCALE GENOMIC DNA]</scope>
    <source>
        <strain evidence="2 3">CECT 8840</strain>
    </source>
</reference>
<dbReference type="EMBL" id="JACHJP010000004">
    <property type="protein sequence ID" value="MBB4917363.1"/>
    <property type="molecule type" value="Genomic_DNA"/>
</dbReference>
<dbReference type="Proteomes" id="UP000552644">
    <property type="component" value="Unassembled WGS sequence"/>
</dbReference>
<dbReference type="RefSeq" id="WP_281401530.1">
    <property type="nucleotide sequence ID" value="NZ_JACHJP010000004.1"/>
</dbReference>
<evidence type="ECO:0000256" key="1">
    <source>
        <dbReference type="SAM" id="Phobius"/>
    </source>
</evidence>
<keyword evidence="3" id="KW-1185">Reference proteome</keyword>
<protein>
    <submittedName>
        <fullName evidence="2">Uncharacterized protein</fullName>
    </submittedName>
</protein>
<sequence>MFGIGATEAIVLLIFILMAVGVVLGMTAIVRLVVKGRREKE</sequence>
<keyword evidence="1" id="KW-0472">Membrane</keyword>
<organism evidence="2 3">
    <name type="scientific">Streptosporangium saharense</name>
    <dbReference type="NCBI Taxonomy" id="1706840"/>
    <lineage>
        <taxon>Bacteria</taxon>
        <taxon>Bacillati</taxon>
        <taxon>Actinomycetota</taxon>
        <taxon>Actinomycetes</taxon>
        <taxon>Streptosporangiales</taxon>
        <taxon>Streptosporangiaceae</taxon>
        <taxon>Streptosporangium</taxon>
    </lineage>
</organism>
<proteinExistence type="predicted"/>
<accession>A0A7W7QPP5</accession>